<evidence type="ECO:0000313" key="5">
    <source>
        <dbReference type="Proteomes" id="UP000308730"/>
    </source>
</evidence>
<protein>
    <recommendedName>
        <fullName evidence="6">NAD(P)-binding protein</fullName>
    </recommendedName>
</protein>
<proteinExistence type="inferred from homology"/>
<dbReference type="PANTHER" id="PTHR24320">
    <property type="entry name" value="RETINOL DEHYDROGENASE"/>
    <property type="match status" value="1"/>
</dbReference>
<dbReference type="SUPFAM" id="SSF51735">
    <property type="entry name" value="NAD(P)-binding Rossmann-fold domains"/>
    <property type="match status" value="1"/>
</dbReference>
<evidence type="ECO:0000313" key="4">
    <source>
        <dbReference type="EMBL" id="THH27685.1"/>
    </source>
</evidence>
<dbReference type="EMBL" id="SGPM01000233">
    <property type="protein sequence ID" value="THH27685.1"/>
    <property type="molecule type" value="Genomic_DNA"/>
</dbReference>
<comment type="caution">
    <text evidence="4">The sequence shown here is derived from an EMBL/GenBank/DDBJ whole genome shotgun (WGS) entry which is preliminary data.</text>
</comment>
<evidence type="ECO:0000256" key="1">
    <source>
        <dbReference type="ARBA" id="ARBA00006484"/>
    </source>
</evidence>
<evidence type="ECO:0000256" key="2">
    <source>
        <dbReference type="ARBA" id="ARBA00022857"/>
    </source>
</evidence>
<keyword evidence="3" id="KW-0560">Oxidoreductase</keyword>
<dbReference type="Proteomes" id="UP000308730">
    <property type="component" value="Unassembled WGS sequence"/>
</dbReference>
<dbReference type="OrthoDB" id="191139at2759"/>
<keyword evidence="2" id="KW-0521">NADP</keyword>
<dbReference type="Gene3D" id="3.40.50.720">
    <property type="entry name" value="NAD(P)-binding Rossmann-like Domain"/>
    <property type="match status" value="1"/>
</dbReference>
<dbReference type="PRINTS" id="PR00081">
    <property type="entry name" value="GDHRDH"/>
</dbReference>
<name>A0A4S4MPM4_9APHY</name>
<dbReference type="InterPro" id="IPR036291">
    <property type="entry name" value="NAD(P)-bd_dom_sf"/>
</dbReference>
<dbReference type="Pfam" id="PF00106">
    <property type="entry name" value="adh_short"/>
    <property type="match status" value="1"/>
</dbReference>
<sequence>MKENKPVPFLASRDIPDLSGKAIFATGGNSGLGYETVKQLYAHNAKVYLACRNEAKGKDAIARMKAELQAEGYGGGSKEKHGSVIWLKLDLCDPRKVMQVAEDFMKMEERPDVLVNNAGVTSGSYVIRPETCNIQQAIMVNHLSPFVFTLTLLPLLIKTSQELSADVRIVNVSSSSVKSPTFEPGWLRFRNKDDFNDRHKDGRAPMRARYGVTKVANALFTLALQTRFERDGVPILAAAVDPGFVDTEGIRNVSIPSVHKAFRTIYKLVVIAFTASKEASAQLFASTSLKDWRMSERAGV</sequence>
<dbReference type="PANTHER" id="PTHR24320:SF282">
    <property type="entry name" value="WW DOMAIN-CONTAINING OXIDOREDUCTASE"/>
    <property type="match status" value="1"/>
</dbReference>
<evidence type="ECO:0000256" key="3">
    <source>
        <dbReference type="ARBA" id="ARBA00023002"/>
    </source>
</evidence>
<accession>A0A4S4MPM4</accession>
<organism evidence="4 5">
    <name type="scientific">Antrodiella citrinella</name>
    <dbReference type="NCBI Taxonomy" id="2447956"/>
    <lineage>
        <taxon>Eukaryota</taxon>
        <taxon>Fungi</taxon>
        <taxon>Dikarya</taxon>
        <taxon>Basidiomycota</taxon>
        <taxon>Agaricomycotina</taxon>
        <taxon>Agaricomycetes</taxon>
        <taxon>Polyporales</taxon>
        <taxon>Steccherinaceae</taxon>
        <taxon>Antrodiella</taxon>
    </lineage>
</organism>
<reference evidence="4 5" key="1">
    <citation type="submission" date="2019-02" db="EMBL/GenBank/DDBJ databases">
        <title>Genome sequencing of the rare red list fungi Antrodiella citrinella (Flaviporus citrinellus).</title>
        <authorList>
            <person name="Buettner E."/>
            <person name="Kellner H."/>
        </authorList>
    </citation>
    <scope>NUCLEOTIDE SEQUENCE [LARGE SCALE GENOMIC DNA]</scope>
    <source>
        <strain evidence="4 5">DSM 108506</strain>
    </source>
</reference>
<dbReference type="GO" id="GO:0016491">
    <property type="term" value="F:oxidoreductase activity"/>
    <property type="evidence" value="ECO:0007669"/>
    <property type="project" value="UniProtKB-KW"/>
</dbReference>
<keyword evidence="5" id="KW-1185">Reference proteome</keyword>
<comment type="similarity">
    <text evidence="1">Belongs to the short-chain dehydrogenases/reductases (SDR) family.</text>
</comment>
<dbReference type="InterPro" id="IPR002347">
    <property type="entry name" value="SDR_fam"/>
</dbReference>
<dbReference type="AlphaFoldDB" id="A0A4S4MPM4"/>
<gene>
    <name evidence="4" type="ORF">EUX98_g6504</name>
</gene>
<evidence type="ECO:0008006" key="6">
    <source>
        <dbReference type="Google" id="ProtNLM"/>
    </source>
</evidence>